<accession>D3R0A2</accession>
<keyword evidence="2" id="KW-1185">Reference proteome</keyword>
<dbReference type="STRING" id="699246.HMPREF0868_0271"/>
<organism evidence="1 2">
    <name type="scientific">Mageeibacillus indolicus (strain UPII9-5)</name>
    <name type="common">Clostridiales genomosp. BVAB3 (strain UPII9-5)</name>
    <dbReference type="NCBI Taxonomy" id="699246"/>
    <lineage>
        <taxon>Bacteria</taxon>
        <taxon>Bacillati</taxon>
        <taxon>Bacillota</taxon>
        <taxon>Clostridia</taxon>
        <taxon>Eubacteriales</taxon>
        <taxon>Oscillospiraceae</taxon>
        <taxon>Mageeibacillus</taxon>
    </lineage>
</organism>
<dbReference type="EMBL" id="CP001850">
    <property type="protein sequence ID" value="ADC90657.1"/>
    <property type="molecule type" value="Genomic_DNA"/>
</dbReference>
<evidence type="ECO:0000313" key="1">
    <source>
        <dbReference type="EMBL" id="ADC90657.1"/>
    </source>
</evidence>
<sequence>MGNVFYFNYNPNLFSAYRQYLSSSPEVDKKTSPMASITIANKPANWYN</sequence>
<name>D3R0A2_MAGIU</name>
<dbReference type="Proteomes" id="UP000008234">
    <property type="component" value="Chromosome"/>
</dbReference>
<proteinExistence type="predicted"/>
<dbReference type="AlphaFoldDB" id="D3R0A2"/>
<evidence type="ECO:0000313" key="2">
    <source>
        <dbReference type="Proteomes" id="UP000008234"/>
    </source>
</evidence>
<reference evidence="2" key="1">
    <citation type="submission" date="2009-12" db="EMBL/GenBank/DDBJ databases">
        <title>Sequence of Clostridiales genomosp. BVAB3 str. UPII9-5.</title>
        <authorList>
            <person name="Madupu R."/>
            <person name="Durkin A.S."/>
            <person name="Torralba M."/>
            <person name="Methe B."/>
            <person name="Sutton G.G."/>
            <person name="Strausberg R.L."/>
            <person name="Nelson K.E."/>
        </authorList>
    </citation>
    <scope>NUCLEOTIDE SEQUENCE [LARGE SCALE GENOMIC DNA]</scope>
    <source>
        <strain evidence="2">UPII9-5</strain>
    </source>
</reference>
<dbReference type="HOGENOM" id="CLU_3154551_0_0_9"/>
<dbReference type="KEGG" id="clo:HMPREF0868_0271"/>
<gene>
    <name evidence="1" type="ordered locus">HMPREF0868_0271</name>
</gene>
<protein>
    <submittedName>
        <fullName evidence="1">Uncharacterized protein</fullName>
    </submittedName>
</protein>